<dbReference type="Proteomes" id="UP000319255">
    <property type="component" value="Unassembled WGS sequence"/>
</dbReference>
<evidence type="ECO:0000256" key="6">
    <source>
        <dbReference type="ARBA" id="ARBA00022692"/>
    </source>
</evidence>
<dbReference type="PROSITE" id="PS50885">
    <property type="entry name" value="HAMP"/>
    <property type="match status" value="1"/>
</dbReference>
<keyword evidence="5" id="KW-0808">Transferase</keyword>
<dbReference type="SUPFAM" id="SSF55874">
    <property type="entry name" value="ATPase domain of HSP90 chaperone/DNA topoisomerase II/histidine kinase"/>
    <property type="match status" value="1"/>
</dbReference>
<dbReference type="InterPro" id="IPR004358">
    <property type="entry name" value="Sig_transdc_His_kin-like_C"/>
</dbReference>
<comment type="caution">
    <text evidence="14">The sequence shown here is derived from an EMBL/GenBank/DDBJ whole genome shotgun (WGS) entry which is preliminary data.</text>
</comment>
<dbReference type="PANTHER" id="PTHR45436:SF1">
    <property type="entry name" value="SENSOR PROTEIN QSEC"/>
    <property type="match status" value="1"/>
</dbReference>
<dbReference type="Gene3D" id="3.30.565.10">
    <property type="entry name" value="Histidine kinase-like ATPase, C-terminal domain"/>
    <property type="match status" value="1"/>
</dbReference>
<sequence length="464" mass="48977">MPSVDGPAAPLDPPRSVSLTARLAGALALLLAAGGLLVAALAFAYGRGAARQAYDRLLVGAARQIADSTAPRDGAISVDLPVSAFELLALAPDDRVIYAVFAPDGRIVTGYDLPRPEPGFEGFYNGDFGGEPARFVVTDRLFAERDLSGPVAVVVGQTTRARGELARDITEHALVLVALAGLLMTALAAFAARSALEPLRRIERAIAGRPPTDLTPIGTPVPREIAGLTGALNRFMDRISRQSAATRTLIADASHQLRTPIAALRAQAELAAEEPDPARQRAIVGRIHDRSVTLSRLADQLLNHALIIHRADAVPRERLDLREVAIRATGEADRDLFASAAELHLDLPEEEVPCLGDALSLVEACKNLLFNALRHGRPPVTVSVRAEAGRAVLAVEDAGPGMPREHWADATTRYARGAGVSARSAGLGLAIVDAVARAHDGALRFGHTGEGHFIVALELPGVVR</sequence>
<dbReference type="GO" id="GO:0005886">
    <property type="term" value="C:plasma membrane"/>
    <property type="evidence" value="ECO:0007669"/>
    <property type="project" value="TreeGrafter"/>
</dbReference>
<evidence type="ECO:0000313" key="14">
    <source>
        <dbReference type="EMBL" id="TPE52456.1"/>
    </source>
</evidence>
<dbReference type="PRINTS" id="PR00344">
    <property type="entry name" value="BCTRLSENSOR"/>
</dbReference>
<dbReference type="CDD" id="cd00082">
    <property type="entry name" value="HisKA"/>
    <property type="match status" value="1"/>
</dbReference>
<dbReference type="SUPFAM" id="SSF47384">
    <property type="entry name" value="Homodimeric domain of signal transducing histidine kinase"/>
    <property type="match status" value="1"/>
</dbReference>
<protein>
    <recommendedName>
        <fullName evidence="3">histidine kinase</fullName>
        <ecNumber evidence="3">2.7.13.3</ecNumber>
    </recommendedName>
</protein>
<dbReference type="InterPro" id="IPR050428">
    <property type="entry name" value="TCS_sensor_his_kinase"/>
</dbReference>
<evidence type="ECO:0000256" key="2">
    <source>
        <dbReference type="ARBA" id="ARBA00004370"/>
    </source>
</evidence>
<keyword evidence="7" id="KW-0418">Kinase</keyword>
<feature type="transmembrane region" description="Helical" evidence="11">
    <location>
        <begin position="23"/>
        <end position="46"/>
    </location>
</feature>
<evidence type="ECO:0000256" key="7">
    <source>
        <dbReference type="ARBA" id="ARBA00022777"/>
    </source>
</evidence>
<feature type="transmembrane region" description="Helical" evidence="11">
    <location>
        <begin position="173"/>
        <end position="192"/>
    </location>
</feature>
<accession>A0A501X0N8</accession>
<dbReference type="Gene3D" id="1.10.287.130">
    <property type="match status" value="1"/>
</dbReference>
<keyword evidence="8 11" id="KW-1133">Transmembrane helix</keyword>
<dbReference type="RefSeq" id="WP_140452940.1">
    <property type="nucleotide sequence ID" value="NZ_VFRP01000003.1"/>
</dbReference>
<comment type="subcellular location">
    <subcellularLocation>
        <location evidence="2">Membrane</location>
    </subcellularLocation>
</comment>
<dbReference type="InterPro" id="IPR013727">
    <property type="entry name" value="2CSK_N"/>
</dbReference>
<keyword evidence="9" id="KW-0902">Two-component regulatory system</keyword>
<evidence type="ECO:0000256" key="3">
    <source>
        <dbReference type="ARBA" id="ARBA00012438"/>
    </source>
</evidence>
<evidence type="ECO:0000256" key="9">
    <source>
        <dbReference type="ARBA" id="ARBA00023012"/>
    </source>
</evidence>
<organism evidence="14 15">
    <name type="scientific">Amaricoccus solimangrovi</name>
    <dbReference type="NCBI Taxonomy" id="2589815"/>
    <lineage>
        <taxon>Bacteria</taxon>
        <taxon>Pseudomonadati</taxon>
        <taxon>Pseudomonadota</taxon>
        <taxon>Alphaproteobacteria</taxon>
        <taxon>Rhodobacterales</taxon>
        <taxon>Paracoccaceae</taxon>
        <taxon>Amaricoccus</taxon>
    </lineage>
</organism>
<evidence type="ECO:0000313" key="15">
    <source>
        <dbReference type="Proteomes" id="UP000319255"/>
    </source>
</evidence>
<dbReference type="EMBL" id="VFRP01000003">
    <property type="protein sequence ID" value="TPE52456.1"/>
    <property type="molecule type" value="Genomic_DNA"/>
</dbReference>
<evidence type="ECO:0000256" key="10">
    <source>
        <dbReference type="ARBA" id="ARBA00023136"/>
    </source>
</evidence>
<reference evidence="14 15" key="1">
    <citation type="submission" date="2019-06" db="EMBL/GenBank/DDBJ databases">
        <title>A novel bacterium of genus Amaricoccus, isolated from marine sediment.</title>
        <authorList>
            <person name="Huang H."/>
            <person name="Mo K."/>
            <person name="Hu Y."/>
        </authorList>
    </citation>
    <scope>NUCLEOTIDE SEQUENCE [LARGE SCALE GENOMIC DNA]</scope>
    <source>
        <strain evidence="14 15">HB172011</strain>
    </source>
</reference>
<dbReference type="InterPro" id="IPR003594">
    <property type="entry name" value="HATPase_dom"/>
</dbReference>
<dbReference type="InterPro" id="IPR003660">
    <property type="entry name" value="HAMP_dom"/>
</dbReference>
<keyword evidence="4" id="KW-0597">Phosphoprotein</keyword>
<dbReference type="GO" id="GO:0000155">
    <property type="term" value="F:phosphorelay sensor kinase activity"/>
    <property type="evidence" value="ECO:0007669"/>
    <property type="project" value="InterPro"/>
</dbReference>
<dbReference type="Pfam" id="PF08521">
    <property type="entry name" value="2CSK_N"/>
    <property type="match status" value="1"/>
</dbReference>
<dbReference type="InterPro" id="IPR036890">
    <property type="entry name" value="HATPase_C_sf"/>
</dbReference>
<dbReference type="OrthoDB" id="913606at2"/>
<feature type="domain" description="Histidine kinase" evidence="12">
    <location>
        <begin position="252"/>
        <end position="463"/>
    </location>
</feature>
<evidence type="ECO:0000256" key="4">
    <source>
        <dbReference type="ARBA" id="ARBA00022553"/>
    </source>
</evidence>
<keyword evidence="10 11" id="KW-0472">Membrane</keyword>
<evidence type="ECO:0000256" key="8">
    <source>
        <dbReference type="ARBA" id="ARBA00022989"/>
    </source>
</evidence>
<proteinExistence type="predicted"/>
<keyword evidence="15" id="KW-1185">Reference proteome</keyword>
<dbReference type="InterPro" id="IPR005467">
    <property type="entry name" value="His_kinase_dom"/>
</dbReference>
<evidence type="ECO:0000256" key="5">
    <source>
        <dbReference type="ARBA" id="ARBA00022679"/>
    </source>
</evidence>
<dbReference type="SMART" id="SM00388">
    <property type="entry name" value="HisKA"/>
    <property type="match status" value="1"/>
</dbReference>
<dbReference type="PANTHER" id="PTHR45436">
    <property type="entry name" value="SENSOR HISTIDINE KINASE YKOH"/>
    <property type="match status" value="1"/>
</dbReference>
<gene>
    <name evidence="14" type="ORF">FJM51_04555</name>
</gene>
<evidence type="ECO:0000256" key="1">
    <source>
        <dbReference type="ARBA" id="ARBA00000085"/>
    </source>
</evidence>
<evidence type="ECO:0000259" key="13">
    <source>
        <dbReference type="PROSITE" id="PS50885"/>
    </source>
</evidence>
<dbReference type="AlphaFoldDB" id="A0A501X0N8"/>
<feature type="domain" description="HAMP" evidence="13">
    <location>
        <begin position="193"/>
        <end position="244"/>
    </location>
</feature>
<evidence type="ECO:0000256" key="11">
    <source>
        <dbReference type="SAM" id="Phobius"/>
    </source>
</evidence>
<name>A0A501X0N8_9RHOB</name>
<dbReference type="Pfam" id="PF00512">
    <property type="entry name" value="HisKA"/>
    <property type="match status" value="1"/>
</dbReference>
<dbReference type="EC" id="2.7.13.3" evidence="3"/>
<dbReference type="Pfam" id="PF02518">
    <property type="entry name" value="HATPase_c"/>
    <property type="match status" value="1"/>
</dbReference>
<dbReference type="SMART" id="SM00387">
    <property type="entry name" value="HATPase_c"/>
    <property type="match status" value="1"/>
</dbReference>
<comment type="catalytic activity">
    <reaction evidence="1">
        <text>ATP + protein L-histidine = ADP + protein N-phospho-L-histidine.</text>
        <dbReference type="EC" id="2.7.13.3"/>
    </reaction>
</comment>
<evidence type="ECO:0000259" key="12">
    <source>
        <dbReference type="PROSITE" id="PS50109"/>
    </source>
</evidence>
<dbReference type="InterPro" id="IPR003661">
    <property type="entry name" value="HisK_dim/P_dom"/>
</dbReference>
<dbReference type="PROSITE" id="PS50109">
    <property type="entry name" value="HIS_KIN"/>
    <property type="match status" value="1"/>
</dbReference>
<dbReference type="InterPro" id="IPR036097">
    <property type="entry name" value="HisK_dim/P_sf"/>
</dbReference>
<keyword evidence="6 11" id="KW-0812">Transmembrane</keyword>